<protein>
    <submittedName>
        <fullName evidence="2">Uncharacterized protein</fullName>
    </submittedName>
</protein>
<keyword evidence="3" id="KW-1185">Reference proteome</keyword>
<feature type="region of interest" description="Disordered" evidence="1">
    <location>
        <begin position="180"/>
        <end position="202"/>
    </location>
</feature>
<proteinExistence type="predicted"/>
<evidence type="ECO:0000313" key="2">
    <source>
        <dbReference type="EMBL" id="GFH29561.1"/>
    </source>
</evidence>
<accession>A0A6A0ABB3</accession>
<sequence length="202" mass="22289">MKDVLELLDNCMGKGKTLLPSTTHRFYGLIDALGSEEERVHVCNGKTCPGHAYPHLPRNQWTHHLKDVCPHPQCGETRFVTESGSIEARSSIYLHGLEDTLNILTNNPQVKKWLLERPVNAEPGSFAASPAAAHIREHVTPDVYDNPYAVRVSLGLDWVSINKKSVGVIVMQIMCGARTTPGPSWAPSSTTRLQLTRMSPAT</sequence>
<evidence type="ECO:0000256" key="1">
    <source>
        <dbReference type="SAM" id="MobiDB-lite"/>
    </source>
</evidence>
<reference evidence="2 3" key="1">
    <citation type="submission" date="2020-02" db="EMBL/GenBank/DDBJ databases">
        <title>Draft genome sequence of Haematococcus lacustris strain NIES-144.</title>
        <authorList>
            <person name="Morimoto D."/>
            <person name="Nakagawa S."/>
            <person name="Yoshida T."/>
            <person name="Sawayama S."/>
        </authorList>
    </citation>
    <scope>NUCLEOTIDE SEQUENCE [LARGE SCALE GENOMIC DNA]</scope>
    <source>
        <strain evidence="2 3">NIES-144</strain>
    </source>
</reference>
<dbReference type="AlphaFoldDB" id="A0A6A0ABB3"/>
<organism evidence="2 3">
    <name type="scientific">Haematococcus lacustris</name>
    <name type="common">Green alga</name>
    <name type="synonym">Haematococcus pluvialis</name>
    <dbReference type="NCBI Taxonomy" id="44745"/>
    <lineage>
        <taxon>Eukaryota</taxon>
        <taxon>Viridiplantae</taxon>
        <taxon>Chlorophyta</taxon>
        <taxon>core chlorophytes</taxon>
        <taxon>Chlorophyceae</taxon>
        <taxon>CS clade</taxon>
        <taxon>Chlamydomonadales</taxon>
        <taxon>Haematococcaceae</taxon>
        <taxon>Haematococcus</taxon>
    </lineage>
</organism>
<feature type="compositionally biased region" description="Polar residues" evidence="1">
    <location>
        <begin position="186"/>
        <end position="202"/>
    </location>
</feature>
<dbReference type="Proteomes" id="UP000485058">
    <property type="component" value="Unassembled WGS sequence"/>
</dbReference>
<evidence type="ECO:0000313" key="3">
    <source>
        <dbReference type="Proteomes" id="UP000485058"/>
    </source>
</evidence>
<dbReference type="EMBL" id="BLLF01004415">
    <property type="protein sequence ID" value="GFH29561.1"/>
    <property type="molecule type" value="Genomic_DNA"/>
</dbReference>
<name>A0A6A0ABB3_HAELA</name>
<comment type="caution">
    <text evidence="2">The sequence shown here is derived from an EMBL/GenBank/DDBJ whole genome shotgun (WGS) entry which is preliminary data.</text>
</comment>
<gene>
    <name evidence="2" type="ORF">HaLaN_28245</name>
</gene>